<dbReference type="Proteomes" id="UP000499080">
    <property type="component" value="Unassembled WGS sequence"/>
</dbReference>
<organism evidence="2 3">
    <name type="scientific">Araneus ventricosus</name>
    <name type="common">Orbweaver spider</name>
    <name type="synonym">Epeira ventricosa</name>
    <dbReference type="NCBI Taxonomy" id="182803"/>
    <lineage>
        <taxon>Eukaryota</taxon>
        <taxon>Metazoa</taxon>
        <taxon>Ecdysozoa</taxon>
        <taxon>Arthropoda</taxon>
        <taxon>Chelicerata</taxon>
        <taxon>Arachnida</taxon>
        <taxon>Araneae</taxon>
        <taxon>Araneomorphae</taxon>
        <taxon>Entelegynae</taxon>
        <taxon>Araneoidea</taxon>
        <taxon>Araneidae</taxon>
        <taxon>Araneus</taxon>
    </lineage>
</organism>
<evidence type="ECO:0000313" key="3">
    <source>
        <dbReference type="Proteomes" id="UP000499080"/>
    </source>
</evidence>
<comment type="caution">
    <text evidence="2">The sequence shown here is derived from an EMBL/GenBank/DDBJ whole genome shotgun (WGS) entry which is preliminary data.</text>
</comment>
<proteinExistence type="predicted"/>
<dbReference type="AlphaFoldDB" id="A0A4Y2NR19"/>
<name>A0A4Y2NR19_ARAVE</name>
<sequence>MSLLVDQRDSLKLLLQLPQEEDFETGFVFLARSGDEDNISAFTKSLNFYSTRMPMGLTHDCGISVQHTSLHNEFSVELSLKPTIPQSKSRDSITMSPRAYGTFESASYRILTL</sequence>
<accession>A0A4Y2NR19</accession>
<gene>
    <name evidence="2" type="ORF">AVEN_181878_1</name>
    <name evidence="1" type="ORF">AVEN_225076_1</name>
</gene>
<evidence type="ECO:0000313" key="2">
    <source>
        <dbReference type="EMBL" id="GBN41293.1"/>
    </source>
</evidence>
<dbReference type="EMBL" id="BGPR01009634">
    <property type="protein sequence ID" value="GBN41293.1"/>
    <property type="molecule type" value="Genomic_DNA"/>
</dbReference>
<keyword evidence="3" id="KW-1185">Reference proteome</keyword>
<protein>
    <submittedName>
        <fullName evidence="2">Uncharacterized protein</fullName>
    </submittedName>
</protein>
<dbReference type="EMBL" id="BGPR01009633">
    <property type="protein sequence ID" value="GBN41281.1"/>
    <property type="molecule type" value="Genomic_DNA"/>
</dbReference>
<reference evidence="2 3" key="1">
    <citation type="journal article" date="2019" name="Sci. Rep.">
        <title>Orb-weaving spider Araneus ventricosus genome elucidates the spidroin gene catalogue.</title>
        <authorList>
            <person name="Kono N."/>
            <person name="Nakamura H."/>
            <person name="Ohtoshi R."/>
            <person name="Moran D.A.P."/>
            <person name="Shinohara A."/>
            <person name="Yoshida Y."/>
            <person name="Fujiwara M."/>
            <person name="Mori M."/>
            <person name="Tomita M."/>
            <person name="Arakawa K."/>
        </authorList>
    </citation>
    <scope>NUCLEOTIDE SEQUENCE [LARGE SCALE GENOMIC DNA]</scope>
</reference>
<evidence type="ECO:0000313" key="1">
    <source>
        <dbReference type="EMBL" id="GBN41281.1"/>
    </source>
</evidence>